<keyword evidence="2" id="KW-1185">Reference proteome</keyword>
<proteinExistence type="predicted"/>
<evidence type="ECO:0000313" key="1">
    <source>
        <dbReference type="EMBL" id="EAY17992.1"/>
    </source>
</evidence>
<sequence>MTKKYTQTPMTIPITITATMTPIIIGKLPLPPLLSDGELDELELPEVPVDPVEPVEPVELVLSVLSSVGGGAVTVANSLLVYPVNSEVISPSFR</sequence>
<dbReference type="Proteomes" id="UP000001542">
    <property type="component" value="Unassembled WGS sequence"/>
</dbReference>
<reference evidence="1" key="1">
    <citation type="submission" date="2006-10" db="EMBL/GenBank/DDBJ databases">
        <authorList>
            <person name="Amadeo P."/>
            <person name="Zhao Q."/>
            <person name="Wortman J."/>
            <person name="Fraser-Liggett C."/>
            <person name="Carlton J."/>
        </authorList>
    </citation>
    <scope>NUCLEOTIDE SEQUENCE</scope>
    <source>
        <strain evidence="1">G3</strain>
    </source>
</reference>
<dbReference type="EMBL" id="DS113223">
    <property type="protein sequence ID" value="EAY17992.1"/>
    <property type="molecule type" value="Genomic_DNA"/>
</dbReference>
<name>A2DNI9_TRIV3</name>
<accession>A2DNI9</accession>
<gene>
    <name evidence="1" type="ORF">TVAG_113360</name>
</gene>
<dbReference type="AlphaFoldDB" id="A2DNI9"/>
<evidence type="ECO:0000313" key="2">
    <source>
        <dbReference type="Proteomes" id="UP000001542"/>
    </source>
</evidence>
<protein>
    <submittedName>
        <fullName evidence="1">Uncharacterized protein</fullName>
    </submittedName>
</protein>
<dbReference type="InParanoid" id="A2DNI9"/>
<organism evidence="1 2">
    <name type="scientific">Trichomonas vaginalis (strain ATCC PRA-98 / G3)</name>
    <dbReference type="NCBI Taxonomy" id="412133"/>
    <lineage>
        <taxon>Eukaryota</taxon>
        <taxon>Metamonada</taxon>
        <taxon>Parabasalia</taxon>
        <taxon>Trichomonadida</taxon>
        <taxon>Trichomonadidae</taxon>
        <taxon>Trichomonas</taxon>
    </lineage>
</organism>
<reference evidence="1" key="2">
    <citation type="journal article" date="2007" name="Science">
        <title>Draft genome sequence of the sexually transmitted pathogen Trichomonas vaginalis.</title>
        <authorList>
            <person name="Carlton J.M."/>
            <person name="Hirt R.P."/>
            <person name="Silva J.C."/>
            <person name="Delcher A.L."/>
            <person name="Schatz M."/>
            <person name="Zhao Q."/>
            <person name="Wortman J.R."/>
            <person name="Bidwell S.L."/>
            <person name="Alsmark U.C.M."/>
            <person name="Besteiro S."/>
            <person name="Sicheritz-Ponten T."/>
            <person name="Noel C.J."/>
            <person name="Dacks J.B."/>
            <person name="Foster P.G."/>
            <person name="Simillion C."/>
            <person name="Van de Peer Y."/>
            <person name="Miranda-Saavedra D."/>
            <person name="Barton G.J."/>
            <person name="Westrop G.D."/>
            <person name="Mueller S."/>
            <person name="Dessi D."/>
            <person name="Fiori P.L."/>
            <person name="Ren Q."/>
            <person name="Paulsen I."/>
            <person name="Zhang H."/>
            <person name="Bastida-Corcuera F.D."/>
            <person name="Simoes-Barbosa A."/>
            <person name="Brown M.T."/>
            <person name="Hayes R.D."/>
            <person name="Mukherjee M."/>
            <person name="Okumura C.Y."/>
            <person name="Schneider R."/>
            <person name="Smith A.J."/>
            <person name="Vanacova S."/>
            <person name="Villalvazo M."/>
            <person name="Haas B.J."/>
            <person name="Pertea M."/>
            <person name="Feldblyum T.V."/>
            <person name="Utterback T.R."/>
            <person name="Shu C.L."/>
            <person name="Osoegawa K."/>
            <person name="de Jong P.J."/>
            <person name="Hrdy I."/>
            <person name="Horvathova L."/>
            <person name="Zubacova Z."/>
            <person name="Dolezal P."/>
            <person name="Malik S.B."/>
            <person name="Logsdon J.M. Jr."/>
            <person name="Henze K."/>
            <person name="Gupta A."/>
            <person name="Wang C.C."/>
            <person name="Dunne R.L."/>
            <person name="Upcroft J.A."/>
            <person name="Upcroft P."/>
            <person name="White O."/>
            <person name="Salzberg S.L."/>
            <person name="Tang P."/>
            <person name="Chiu C.-H."/>
            <person name="Lee Y.-S."/>
            <person name="Embley T.M."/>
            <person name="Coombs G.H."/>
            <person name="Mottram J.C."/>
            <person name="Tachezy J."/>
            <person name="Fraser-Liggett C.M."/>
            <person name="Johnson P.J."/>
        </authorList>
    </citation>
    <scope>NUCLEOTIDE SEQUENCE [LARGE SCALE GENOMIC DNA]</scope>
    <source>
        <strain evidence="1">G3</strain>
    </source>
</reference>